<proteinExistence type="predicted"/>
<reference evidence="1 2" key="1">
    <citation type="journal article" date="2009" name="Int. J. Syst. Evol. Microbiol.">
        <title>Paenibacillus contaminans sp. nov., isolated from a contaminated laboratory plate.</title>
        <authorList>
            <person name="Chou J.H."/>
            <person name="Lee J.H."/>
            <person name="Lin M.C."/>
            <person name="Chang P.S."/>
            <person name="Arun A.B."/>
            <person name="Young C.C."/>
            <person name="Chen W.M."/>
        </authorList>
    </citation>
    <scope>NUCLEOTIDE SEQUENCE [LARGE SCALE GENOMIC DNA]</scope>
    <source>
        <strain evidence="1 2">CKOBP-6</strain>
    </source>
</reference>
<organism evidence="1 2">
    <name type="scientific">Paenibacillus contaminans</name>
    <dbReference type="NCBI Taxonomy" id="450362"/>
    <lineage>
        <taxon>Bacteria</taxon>
        <taxon>Bacillati</taxon>
        <taxon>Bacillota</taxon>
        <taxon>Bacilli</taxon>
        <taxon>Bacillales</taxon>
        <taxon>Paenibacillaceae</taxon>
        <taxon>Paenibacillus</taxon>
    </lineage>
</organism>
<dbReference type="RefSeq" id="WP_113035697.1">
    <property type="nucleotide sequence ID" value="NZ_QMFB01000034.1"/>
</dbReference>
<evidence type="ECO:0000313" key="1">
    <source>
        <dbReference type="EMBL" id="RAV12150.1"/>
    </source>
</evidence>
<dbReference type="OrthoDB" id="9871899at2"/>
<gene>
    <name evidence="1" type="ORF">DQG23_35080</name>
</gene>
<keyword evidence="2" id="KW-1185">Reference proteome</keyword>
<name>A0A329LY08_9BACL</name>
<dbReference type="EMBL" id="QMFB01000034">
    <property type="protein sequence ID" value="RAV12150.1"/>
    <property type="molecule type" value="Genomic_DNA"/>
</dbReference>
<accession>A0A329LY08</accession>
<protein>
    <submittedName>
        <fullName evidence="1">Uncharacterized protein</fullName>
    </submittedName>
</protein>
<sequence>MDLSVYLENLTTSTFRSYESLPILLKLAGLRHTKMRKAEMIAELNAYLSNEDNIIALWSRLHGLEKELMEEYVRSFQVLESEDINPIFEKYDRKPLWSHYSRHVADLFEQHSPARLFFIGRNIPAPLFAILQRMVKPIEIRFSPVQERIEDRTDHRLAPGSGFERDLIAIVKLANSFKLRTTKGS</sequence>
<dbReference type="Proteomes" id="UP000250369">
    <property type="component" value="Unassembled WGS sequence"/>
</dbReference>
<evidence type="ECO:0000313" key="2">
    <source>
        <dbReference type="Proteomes" id="UP000250369"/>
    </source>
</evidence>
<dbReference type="AlphaFoldDB" id="A0A329LY08"/>
<comment type="caution">
    <text evidence="1">The sequence shown here is derived from an EMBL/GenBank/DDBJ whole genome shotgun (WGS) entry which is preliminary data.</text>
</comment>